<comment type="caution">
    <text evidence="4">The sequence shown here is derived from an EMBL/GenBank/DDBJ whole genome shotgun (WGS) entry which is preliminary data.</text>
</comment>
<evidence type="ECO:0000256" key="2">
    <source>
        <dbReference type="ARBA" id="ARBA00023008"/>
    </source>
</evidence>
<dbReference type="InterPro" id="IPR014756">
    <property type="entry name" value="Ig_E-set"/>
</dbReference>
<gene>
    <name evidence="4" type="ORF">QTP81_04920</name>
</gene>
<accession>A0ABT7SWK0</accession>
<keyword evidence="5" id="KW-1185">Reference proteome</keyword>
<dbReference type="InterPro" id="IPR007348">
    <property type="entry name" value="CopC_dom"/>
</dbReference>
<dbReference type="Proteomes" id="UP001234343">
    <property type="component" value="Unassembled WGS sequence"/>
</dbReference>
<dbReference type="Gene3D" id="2.60.40.1220">
    <property type="match status" value="1"/>
</dbReference>
<evidence type="ECO:0000259" key="3">
    <source>
        <dbReference type="Pfam" id="PF04234"/>
    </source>
</evidence>
<evidence type="ECO:0000256" key="1">
    <source>
        <dbReference type="ARBA" id="ARBA00022729"/>
    </source>
</evidence>
<evidence type="ECO:0000313" key="4">
    <source>
        <dbReference type="EMBL" id="MDM7859937.1"/>
    </source>
</evidence>
<proteinExistence type="predicted"/>
<sequence>MKIFKFTSTLRAIGLSMAIVVGFNQQLLAHVSVTDTAPADNAMLMASPENISLTFSKASRIVKLTVRNRQGNKLETDFKPTKQAIVNFTLPLPTLTPDTYTVDVTFFGEDGHKMKHSFSFMVH</sequence>
<dbReference type="InterPro" id="IPR014755">
    <property type="entry name" value="Cu-Rt/internalin_Ig-like"/>
</dbReference>
<dbReference type="RefSeq" id="WP_289364127.1">
    <property type="nucleotide sequence ID" value="NZ_JAUCBP010000006.1"/>
</dbReference>
<organism evidence="4 5">
    <name type="scientific">Alteromonas arenosi</name>
    <dbReference type="NCBI Taxonomy" id="3055817"/>
    <lineage>
        <taxon>Bacteria</taxon>
        <taxon>Pseudomonadati</taxon>
        <taxon>Pseudomonadota</taxon>
        <taxon>Gammaproteobacteria</taxon>
        <taxon>Alteromonadales</taxon>
        <taxon>Alteromonadaceae</taxon>
        <taxon>Alteromonas/Salinimonas group</taxon>
        <taxon>Alteromonas</taxon>
    </lineage>
</organism>
<name>A0ABT7SWK0_9ALTE</name>
<dbReference type="SUPFAM" id="SSF81296">
    <property type="entry name" value="E set domains"/>
    <property type="match status" value="1"/>
</dbReference>
<keyword evidence="1" id="KW-0732">Signal</keyword>
<evidence type="ECO:0000313" key="5">
    <source>
        <dbReference type="Proteomes" id="UP001234343"/>
    </source>
</evidence>
<reference evidence="4 5" key="1">
    <citation type="submission" date="2023-06" db="EMBL/GenBank/DDBJ databases">
        <title>Alteromonas sp. ASW11-36 isolated from intertidal sand.</title>
        <authorList>
            <person name="Li Y."/>
        </authorList>
    </citation>
    <scope>NUCLEOTIDE SEQUENCE [LARGE SCALE GENOMIC DNA]</scope>
    <source>
        <strain evidence="4 5">ASW11-36</strain>
    </source>
</reference>
<dbReference type="EMBL" id="JAUCBP010000006">
    <property type="protein sequence ID" value="MDM7859937.1"/>
    <property type="molecule type" value="Genomic_DNA"/>
</dbReference>
<feature type="domain" description="CopC" evidence="3">
    <location>
        <begin position="30"/>
        <end position="122"/>
    </location>
</feature>
<dbReference type="Pfam" id="PF04234">
    <property type="entry name" value="CopC"/>
    <property type="match status" value="1"/>
</dbReference>
<protein>
    <submittedName>
        <fullName evidence="4">Copper resistance protein CopC</fullName>
    </submittedName>
</protein>
<keyword evidence="2" id="KW-0186">Copper</keyword>